<accession>A0A1W2BCT3</accession>
<keyword evidence="3" id="KW-0804">Transcription</keyword>
<dbReference type="InterPro" id="IPR036390">
    <property type="entry name" value="WH_DNA-bd_sf"/>
</dbReference>
<dbReference type="SUPFAM" id="SSF46785">
    <property type="entry name" value="Winged helix' DNA-binding domain"/>
    <property type="match status" value="1"/>
</dbReference>
<evidence type="ECO:0000313" key="6">
    <source>
        <dbReference type="Proteomes" id="UP000192656"/>
    </source>
</evidence>
<dbReference type="AlphaFoldDB" id="A0A1W2BCT3"/>
<dbReference type="InterPro" id="IPR036388">
    <property type="entry name" value="WH-like_DNA-bd_sf"/>
</dbReference>
<dbReference type="STRING" id="937218.SAMN06297251_10650"/>
<evidence type="ECO:0000259" key="4">
    <source>
        <dbReference type="PROSITE" id="PS50995"/>
    </source>
</evidence>
<dbReference type="PANTHER" id="PTHR42756:SF1">
    <property type="entry name" value="TRANSCRIPTIONAL REPRESSOR OF EMRAB OPERON"/>
    <property type="match status" value="1"/>
</dbReference>
<protein>
    <submittedName>
        <fullName evidence="5">DNA-binding transcriptional regulator, MarR family</fullName>
    </submittedName>
</protein>
<feature type="domain" description="HTH marR-type" evidence="4">
    <location>
        <begin position="6"/>
        <end position="138"/>
    </location>
</feature>
<evidence type="ECO:0000256" key="3">
    <source>
        <dbReference type="ARBA" id="ARBA00023163"/>
    </source>
</evidence>
<keyword evidence="6" id="KW-1185">Reference proteome</keyword>
<dbReference type="PRINTS" id="PR00598">
    <property type="entry name" value="HTHMARR"/>
</dbReference>
<evidence type="ECO:0000313" key="5">
    <source>
        <dbReference type="EMBL" id="SMC70580.1"/>
    </source>
</evidence>
<dbReference type="GO" id="GO:0003700">
    <property type="term" value="F:DNA-binding transcription factor activity"/>
    <property type="evidence" value="ECO:0007669"/>
    <property type="project" value="InterPro"/>
</dbReference>
<evidence type="ECO:0000256" key="1">
    <source>
        <dbReference type="ARBA" id="ARBA00023015"/>
    </source>
</evidence>
<dbReference type="PANTHER" id="PTHR42756">
    <property type="entry name" value="TRANSCRIPTIONAL REGULATOR, MARR"/>
    <property type="match status" value="1"/>
</dbReference>
<dbReference type="EMBL" id="FWXR01000006">
    <property type="protein sequence ID" value="SMC70580.1"/>
    <property type="molecule type" value="Genomic_DNA"/>
</dbReference>
<evidence type="ECO:0000256" key="2">
    <source>
        <dbReference type="ARBA" id="ARBA00023125"/>
    </source>
</evidence>
<dbReference type="OrthoDB" id="582199at2"/>
<dbReference type="Proteomes" id="UP000192656">
    <property type="component" value="Unassembled WGS sequence"/>
</dbReference>
<organism evidence="5 6">
    <name type="scientific">Fulvimarina manganoxydans</name>
    <dbReference type="NCBI Taxonomy" id="937218"/>
    <lineage>
        <taxon>Bacteria</taxon>
        <taxon>Pseudomonadati</taxon>
        <taxon>Pseudomonadota</taxon>
        <taxon>Alphaproteobacteria</taxon>
        <taxon>Hyphomicrobiales</taxon>
        <taxon>Aurantimonadaceae</taxon>
        <taxon>Fulvimarina</taxon>
    </lineage>
</organism>
<keyword evidence="1" id="KW-0805">Transcription regulation</keyword>
<reference evidence="5 6" key="1">
    <citation type="submission" date="2017-04" db="EMBL/GenBank/DDBJ databases">
        <authorList>
            <person name="Afonso C.L."/>
            <person name="Miller P.J."/>
            <person name="Scott M.A."/>
            <person name="Spackman E."/>
            <person name="Goraichik I."/>
            <person name="Dimitrov K.M."/>
            <person name="Suarez D.L."/>
            <person name="Swayne D.E."/>
        </authorList>
    </citation>
    <scope>NUCLEOTIDE SEQUENCE [LARGE SCALE GENOMIC DNA]</scope>
    <source>
        <strain evidence="5 6">CGMCC 1.10972</strain>
    </source>
</reference>
<dbReference type="Pfam" id="PF12802">
    <property type="entry name" value="MarR_2"/>
    <property type="match status" value="1"/>
</dbReference>
<dbReference type="PROSITE" id="PS50995">
    <property type="entry name" value="HTH_MARR_2"/>
    <property type="match status" value="1"/>
</dbReference>
<gene>
    <name evidence="5" type="ORF">SAMN06297251_10650</name>
</gene>
<keyword evidence="2 5" id="KW-0238">DNA-binding</keyword>
<dbReference type="InterPro" id="IPR000835">
    <property type="entry name" value="HTH_MarR-typ"/>
</dbReference>
<dbReference type="GO" id="GO:0003677">
    <property type="term" value="F:DNA binding"/>
    <property type="evidence" value="ECO:0007669"/>
    <property type="project" value="UniProtKB-KW"/>
</dbReference>
<dbReference type="SMART" id="SM00347">
    <property type="entry name" value="HTH_MARR"/>
    <property type="match status" value="1"/>
</dbReference>
<sequence length="154" mass="18273">MDILSERSIAFLLFEANQLLESSFMRRFGEEKLSFLQIRIIGRLYIYEGCSQRDLGKAMNLDAMVVSRQVDRLVELDLLERRMSETDRRARRLYLTNRAIALRDDLYKKSMDVMEMALKSAAEDDIQRFKAVLVSFVDNLKQDQFDRETERDRF</sequence>
<proteinExistence type="predicted"/>
<name>A0A1W2BCT3_9HYPH</name>
<dbReference type="Gene3D" id="1.10.10.10">
    <property type="entry name" value="Winged helix-like DNA-binding domain superfamily/Winged helix DNA-binding domain"/>
    <property type="match status" value="1"/>
</dbReference>